<feature type="domain" description="Serine aminopeptidase S33" evidence="3">
    <location>
        <begin position="188"/>
        <end position="243"/>
    </location>
</feature>
<feature type="chain" id="PRO_5046084447" evidence="1">
    <location>
        <begin position="18"/>
        <end position="254"/>
    </location>
</feature>
<dbReference type="RefSeq" id="WP_312548369.1">
    <property type="nucleotide sequence ID" value="NZ_JBHRVV010000001.1"/>
</dbReference>
<feature type="domain" description="AB hydrolase-1" evidence="2">
    <location>
        <begin position="88"/>
        <end position="176"/>
    </location>
</feature>
<dbReference type="InterPro" id="IPR029058">
    <property type="entry name" value="AB_hydrolase_fold"/>
</dbReference>
<dbReference type="Pfam" id="PF00561">
    <property type="entry name" value="Abhydrolase_1"/>
    <property type="match status" value="1"/>
</dbReference>
<evidence type="ECO:0000313" key="5">
    <source>
        <dbReference type="Proteomes" id="UP001595665"/>
    </source>
</evidence>
<dbReference type="InterPro" id="IPR000073">
    <property type="entry name" value="AB_hydrolase_1"/>
</dbReference>
<comment type="caution">
    <text evidence="4">The sequence shown here is derived from an EMBL/GenBank/DDBJ whole genome shotgun (WGS) entry which is preliminary data.</text>
</comment>
<keyword evidence="1" id="KW-0732">Signal</keyword>
<dbReference type="SUPFAM" id="SSF53474">
    <property type="entry name" value="alpha/beta-Hydrolases"/>
    <property type="match status" value="1"/>
</dbReference>
<dbReference type="Proteomes" id="UP001595665">
    <property type="component" value="Unassembled WGS sequence"/>
</dbReference>
<keyword evidence="5" id="KW-1185">Reference proteome</keyword>
<feature type="signal peptide" evidence="1">
    <location>
        <begin position="1"/>
        <end position="17"/>
    </location>
</feature>
<gene>
    <name evidence="4" type="ORF">ACFOPH_22925</name>
</gene>
<evidence type="ECO:0000259" key="3">
    <source>
        <dbReference type="Pfam" id="PF12146"/>
    </source>
</evidence>
<accession>A0ABV7PP97</accession>
<dbReference type="Gene3D" id="3.40.50.1820">
    <property type="entry name" value="alpha/beta hydrolase"/>
    <property type="match status" value="1"/>
</dbReference>
<dbReference type="EMBL" id="JBHRVV010000001">
    <property type="protein sequence ID" value="MFC3461064.1"/>
    <property type="molecule type" value="Genomic_DNA"/>
</dbReference>
<dbReference type="PANTHER" id="PTHR12277">
    <property type="entry name" value="ALPHA/BETA HYDROLASE DOMAIN-CONTAINING PROTEIN"/>
    <property type="match status" value="1"/>
</dbReference>
<organism evidence="4 5">
    <name type="scientific">Massilia haematophila</name>
    <dbReference type="NCBI Taxonomy" id="457923"/>
    <lineage>
        <taxon>Bacteria</taxon>
        <taxon>Pseudomonadati</taxon>
        <taxon>Pseudomonadota</taxon>
        <taxon>Betaproteobacteria</taxon>
        <taxon>Burkholderiales</taxon>
        <taxon>Oxalobacteraceae</taxon>
        <taxon>Telluria group</taxon>
        <taxon>Massilia</taxon>
    </lineage>
</organism>
<evidence type="ECO:0000313" key="4">
    <source>
        <dbReference type="EMBL" id="MFC3461064.1"/>
    </source>
</evidence>
<name>A0ABV7PP97_9BURK</name>
<protein>
    <submittedName>
        <fullName evidence="4">Alpha/beta hydrolase</fullName>
    </submittedName>
</protein>
<proteinExistence type="predicted"/>
<reference evidence="5" key="1">
    <citation type="journal article" date="2019" name="Int. J. Syst. Evol. Microbiol.">
        <title>The Global Catalogue of Microorganisms (GCM) 10K type strain sequencing project: providing services to taxonomists for standard genome sequencing and annotation.</title>
        <authorList>
            <consortium name="The Broad Institute Genomics Platform"/>
            <consortium name="The Broad Institute Genome Sequencing Center for Infectious Disease"/>
            <person name="Wu L."/>
            <person name="Ma J."/>
        </authorList>
    </citation>
    <scope>NUCLEOTIDE SEQUENCE [LARGE SCALE GENOMIC DNA]</scope>
    <source>
        <strain evidence="5">CCM 7480</strain>
    </source>
</reference>
<keyword evidence="4" id="KW-0378">Hydrolase</keyword>
<evidence type="ECO:0000259" key="2">
    <source>
        <dbReference type="Pfam" id="PF00561"/>
    </source>
</evidence>
<dbReference type="GO" id="GO:0016787">
    <property type="term" value="F:hydrolase activity"/>
    <property type="evidence" value="ECO:0007669"/>
    <property type="project" value="UniProtKB-KW"/>
</dbReference>
<evidence type="ECO:0000256" key="1">
    <source>
        <dbReference type="SAM" id="SignalP"/>
    </source>
</evidence>
<dbReference type="Pfam" id="PF12146">
    <property type="entry name" value="Hydrolase_4"/>
    <property type="match status" value="1"/>
</dbReference>
<sequence>MPRTLAFAVLFCLGAYAAACLALFLAQRSFIYYPPAVPMFPASTTSTLEVPGAVLRVSERPLPGEKAVIYLGGNAEDVSASLPMLNVAFPDRALYLLHYRGYLGSSGKPSEAALVADALALFDRVAAGHRHIVVIGRSLGSGVAVQMASQRPVEKLVLVTPFDSLQALAARQFPYFPVRWLLRDKYESWRHAPQVRSPTLLLVAERDEIVPMESSERLLARFPAGVATMKLIGGAGHNTIAESAAYITALQWAR</sequence>
<dbReference type="InterPro" id="IPR022742">
    <property type="entry name" value="Hydrolase_4"/>
</dbReference>